<dbReference type="STRING" id="869213.GCA_000517085_03323"/>
<comment type="similarity">
    <text evidence="1">Belongs to the cyclophilin-type PPIase family.</text>
</comment>
<dbReference type="InterPro" id="IPR044666">
    <property type="entry name" value="Cyclophilin_A-like"/>
</dbReference>
<dbReference type="Pfam" id="PF00160">
    <property type="entry name" value="Pro_isomerase"/>
    <property type="match status" value="1"/>
</dbReference>
<dbReference type="GO" id="GO:0006457">
    <property type="term" value="P:protein folding"/>
    <property type="evidence" value="ECO:0007669"/>
    <property type="project" value="InterPro"/>
</dbReference>
<dbReference type="InterPro" id="IPR020892">
    <property type="entry name" value="Cyclophilin-type_PPIase_CS"/>
</dbReference>
<organism evidence="6 7">
    <name type="scientific">Saccharicrinis fermentans DSM 9555 = JCM 21142</name>
    <dbReference type="NCBI Taxonomy" id="869213"/>
    <lineage>
        <taxon>Bacteria</taxon>
        <taxon>Pseudomonadati</taxon>
        <taxon>Bacteroidota</taxon>
        <taxon>Bacteroidia</taxon>
        <taxon>Marinilabiliales</taxon>
        <taxon>Marinilabiliaceae</taxon>
        <taxon>Saccharicrinis</taxon>
    </lineage>
</organism>
<feature type="domain" description="PPIase cyclophilin-type" evidence="5">
    <location>
        <begin position="251"/>
        <end position="438"/>
    </location>
</feature>
<keyword evidence="7" id="KW-1185">Reference proteome</keyword>
<sequence length="441" mass="50450">MIRLVCVKIKVYVAILWLVLFSMLACQPRQQKSTMSQEERMRPKGSYQRNIKSVVTIECYDHYNRLLKRGYGFYISRNSLVTHLDLIKGSYKAKVTPVGTEDYSDVAGYLAYDIENNLVILKTWKENLHYLHLEKSIRHIPDSIAGLYRKSTKIYAPKVEVDRIEVDSTIHYFLSKKIASGLPAFTFLHHPVGMVLNQQTDSGKVCALIPSAEILALNKRRLKREKSIYDLRRKTNKVYPSYKEIKGFRIETTMGNIDIVLYNQTPVFRDNFIRLVSDHFYDSLLVHRVLKNFLIQTGAADSKYAGKDDLVGWQGPGYNLKTTTVPGLFHKRGAVAASKMPPERNPKDRSDGSQFYIVSGRIFSRDELKDIEKQKGIRFTPEQISTYNTLGGAPHLDGDYVVFGEVKAGMDVVDRIAAVETYAVDRPVDDIRIMHIDILKK</sequence>
<dbReference type="Proteomes" id="UP000019402">
    <property type="component" value="Unassembled WGS sequence"/>
</dbReference>
<dbReference type="AlphaFoldDB" id="W7Y4B8"/>
<proteinExistence type="inferred from homology"/>
<evidence type="ECO:0000313" key="6">
    <source>
        <dbReference type="EMBL" id="GAF02932.1"/>
    </source>
</evidence>
<dbReference type="eggNOG" id="COG0652">
    <property type="taxonomic scope" value="Bacteria"/>
</dbReference>
<protein>
    <recommendedName>
        <fullName evidence="2">peptidylprolyl isomerase</fullName>
        <ecNumber evidence="2">5.2.1.8</ecNumber>
    </recommendedName>
</protein>
<evidence type="ECO:0000256" key="4">
    <source>
        <dbReference type="ARBA" id="ARBA00023235"/>
    </source>
</evidence>
<dbReference type="PROSITE" id="PS51257">
    <property type="entry name" value="PROKAR_LIPOPROTEIN"/>
    <property type="match status" value="1"/>
</dbReference>
<dbReference type="Gene3D" id="2.40.100.10">
    <property type="entry name" value="Cyclophilin-like"/>
    <property type="match status" value="1"/>
</dbReference>
<keyword evidence="3" id="KW-0697">Rotamase</keyword>
<dbReference type="InterPro" id="IPR002130">
    <property type="entry name" value="Cyclophilin-type_PPIase_dom"/>
</dbReference>
<reference evidence="6 7" key="1">
    <citation type="journal article" date="2014" name="Genome Announc.">
        <title>Draft Genome Sequence of Cytophaga fermentans JCM 21142T, a Facultative Anaerobe Isolated from Marine Mud.</title>
        <authorList>
            <person name="Starns D."/>
            <person name="Oshima K."/>
            <person name="Suda W."/>
            <person name="Iino T."/>
            <person name="Yuki M."/>
            <person name="Inoue J."/>
            <person name="Kitamura K."/>
            <person name="Iida T."/>
            <person name="Darby A."/>
            <person name="Hattori M."/>
            <person name="Ohkuma M."/>
        </authorList>
    </citation>
    <scope>NUCLEOTIDE SEQUENCE [LARGE SCALE GENOMIC DNA]</scope>
    <source>
        <strain evidence="6 7">JCM 21142</strain>
    </source>
</reference>
<evidence type="ECO:0000256" key="1">
    <source>
        <dbReference type="ARBA" id="ARBA00007365"/>
    </source>
</evidence>
<dbReference type="CDD" id="cd00317">
    <property type="entry name" value="cyclophilin"/>
    <property type="match status" value="1"/>
</dbReference>
<dbReference type="EC" id="5.2.1.8" evidence="2"/>
<evidence type="ECO:0000259" key="5">
    <source>
        <dbReference type="PROSITE" id="PS50072"/>
    </source>
</evidence>
<gene>
    <name evidence="6" type="ORF">JCM21142_41582</name>
</gene>
<keyword evidence="4 6" id="KW-0413">Isomerase</keyword>
<name>W7Y4B8_9BACT</name>
<dbReference type="SUPFAM" id="SSF50891">
    <property type="entry name" value="Cyclophilin-like"/>
    <property type="match status" value="1"/>
</dbReference>
<evidence type="ECO:0000256" key="2">
    <source>
        <dbReference type="ARBA" id="ARBA00013194"/>
    </source>
</evidence>
<dbReference type="PROSITE" id="PS50072">
    <property type="entry name" value="CSA_PPIASE_2"/>
    <property type="match status" value="1"/>
</dbReference>
<accession>W7Y4B8</accession>
<comment type="caution">
    <text evidence="6">The sequence shown here is derived from an EMBL/GenBank/DDBJ whole genome shotgun (WGS) entry which is preliminary data.</text>
</comment>
<dbReference type="PANTHER" id="PTHR45625">
    <property type="entry name" value="PEPTIDYL-PROLYL CIS-TRANS ISOMERASE-RELATED"/>
    <property type="match status" value="1"/>
</dbReference>
<dbReference type="PANTHER" id="PTHR45625:SF4">
    <property type="entry name" value="PEPTIDYLPROLYL ISOMERASE DOMAIN AND WD REPEAT-CONTAINING PROTEIN 1"/>
    <property type="match status" value="1"/>
</dbReference>
<dbReference type="InterPro" id="IPR029000">
    <property type="entry name" value="Cyclophilin-like_dom_sf"/>
</dbReference>
<evidence type="ECO:0000256" key="3">
    <source>
        <dbReference type="ARBA" id="ARBA00023110"/>
    </source>
</evidence>
<dbReference type="PROSITE" id="PS00170">
    <property type="entry name" value="CSA_PPIASE_1"/>
    <property type="match status" value="1"/>
</dbReference>
<dbReference type="EMBL" id="BAMD01000015">
    <property type="protein sequence ID" value="GAF02932.1"/>
    <property type="molecule type" value="Genomic_DNA"/>
</dbReference>
<evidence type="ECO:0000313" key="7">
    <source>
        <dbReference type="Proteomes" id="UP000019402"/>
    </source>
</evidence>
<dbReference type="OrthoDB" id="9807797at2"/>
<dbReference type="GO" id="GO:0003755">
    <property type="term" value="F:peptidyl-prolyl cis-trans isomerase activity"/>
    <property type="evidence" value="ECO:0007669"/>
    <property type="project" value="UniProtKB-KW"/>
</dbReference>